<evidence type="ECO:0000313" key="8">
    <source>
        <dbReference type="EMBL" id="KJD47292.1"/>
    </source>
</evidence>
<dbReference type="EMBL" id="JTHP01000002">
    <property type="protein sequence ID" value="KJD47292.1"/>
    <property type="molecule type" value="Genomic_DNA"/>
</dbReference>
<evidence type="ECO:0000256" key="4">
    <source>
        <dbReference type="ARBA" id="ARBA00022683"/>
    </source>
</evidence>
<dbReference type="PATRIC" id="fig|159743.3.peg.411"/>
<accession>A0A0D7XAT7</accession>
<dbReference type="GO" id="GO:0016740">
    <property type="term" value="F:transferase activity"/>
    <property type="evidence" value="ECO:0007669"/>
    <property type="project" value="UniProtKB-KW"/>
</dbReference>
<organism evidence="8 9">
    <name type="scientific">Paenibacillus terrae</name>
    <dbReference type="NCBI Taxonomy" id="159743"/>
    <lineage>
        <taxon>Bacteria</taxon>
        <taxon>Bacillati</taxon>
        <taxon>Bacillota</taxon>
        <taxon>Bacilli</taxon>
        <taxon>Bacillales</taxon>
        <taxon>Paenibacillaceae</taxon>
        <taxon>Paenibacillus</taxon>
    </lineage>
</organism>
<proteinExistence type="predicted"/>
<dbReference type="AlphaFoldDB" id="A0A0D7XAT7"/>
<evidence type="ECO:0000256" key="7">
    <source>
        <dbReference type="PROSITE-ProRule" id="PRU00418"/>
    </source>
</evidence>
<dbReference type="PROSITE" id="PS51095">
    <property type="entry name" value="PTS_EIIA_TYPE_3"/>
    <property type="match status" value="1"/>
</dbReference>
<keyword evidence="6" id="KW-0460">Magnesium</keyword>
<name>A0A0D7XAT7_9BACL</name>
<evidence type="ECO:0008006" key="10">
    <source>
        <dbReference type="Google" id="ProtNLM"/>
    </source>
</evidence>
<dbReference type="OrthoDB" id="350602at2"/>
<evidence type="ECO:0000256" key="6">
    <source>
        <dbReference type="PIRSR" id="PIRSR000699-2"/>
    </source>
</evidence>
<protein>
    <recommendedName>
        <fullName evidence="10">PTS lactose/cellobiose transporter subunit IIA</fullName>
    </recommendedName>
</protein>
<dbReference type="RefSeq" id="WP_044644523.1">
    <property type="nucleotide sequence ID" value="NZ_JTHP01000002.1"/>
</dbReference>
<dbReference type="PIRSF" id="PIRSF000699">
    <property type="entry name" value="PTS_IILac_III"/>
    <property type="match status" value="1"/>
</dbReference>
<keyword evidence="9" id="KW-1185">Reference proteome</keyword>
<evidence type="ECO:0000256" key="2">
    <source>
        <dbReference type="ARBA" id="ARBA00022597"/>
    </source>
</evidence>
<reference evidence="8 9" key="1">
    <citation type="submission" date="2014-11" db="EMBL/GenBank/DDBJ databases">
        <title>Draft Genome Sequences of Paenibacillus polymyxa NRRL B-30509 and Paenibacillus terrae NRRL B-30644, Strains from a Poultry Environment that Produce Tridecaptin A and Paenicidins.</title>
        <authorList>
            <person name="van Belkum M.J."/>
            <person name="Lohans C.T."/>
            <person name="Vederas J.C."/>
        </authorList>
    </citation>
    <scope>NUCLEOTIDE SEQUENCE [LARGE SCALE GENOMIC DNA]</scope>
    <source>
        <strain evidence="8 9">NRRL B-30644</strain>
    </source>
</reference>
<comment type="cofactor">
    <cofactor evidence="6">
        <name>Mg(2+)</name>
        <dbReference type="ChEBI" id="CHEBI:18420"/>
    </cofactor>
    <text evidence="6">Binds 1 Mg(2+) ion per trimer.</text>
</comment>
<dbReference type="GO" id="GO:0009401">
    <property type="term" value="P:phosphoenolpyruvate-dependent sugar phosphotransferase system"/>
    <property type="evidence" value="ECO:0007669"/>
    <property type="project" value="UniProtKB-KW"/>
</dbReference>
<evidence type="ECO:0000256" key="5">
    <source>
        <dbReference type="PIRSR" id="PIRSR000699-1"/>
    </source>
</evidence>
<keyword evidence="2" id="KW-0762">Sugar transport</keyword>
<dbReference type="Proteomes" id="UP000032534">
    <property type="component" value="Unassembled WGS sequence"/>
</dbReference>
<dbReference type="Pfam" id="PF02255">
    <property type="entry name" value="PTS_IIA"/>
    <property type="match status" value="1"/>
</dbReference>
<dbReference type="GO" id="GO:0046872">
    <property type="term" value="F:metal ion binding"/>
    <property type="evidence" value="ECO:0007669"/>
    <property type="project" value="UniProtKB-KW"/>
</dbReference>
<keyword evidence="6" id="KW-0479">Metal-binding</keyword>
<dbReference type="CDD" id="cd00215">
    <property type="entry name" value="PTS_IIA_lac"/>
    <property type="match status" value="1"/>
</dbReference>
<dbReference type="PANTHER" id="PTHR34382">
    <property type="entry name" value="PTS SYSTEM N,N'-DIACETYLCHITOBIOSE-SPECIFIC EIIA COMPONENT"/>
    <property type="match status" value="1"/>
</dbReference>
<evidence type="ECO:0000256" key="3">
    <source>
        <dbReference type="ARBA" id="ARBA00022679"/>
    </source>
</evidence>
<dbReference type="InterPro" id="IPR036542">
    <property type="entry name" value="PTS_IIA_lac/cel_sf"/>
</dbReference>
<keyword evidence="4" id="KW-0598">Phosphotransferase system</keyword>
<dbReference type="SUPFAM" id="SSF46973">
    <property type="entry name" value="Enzyme IIa from lactose specific PTS, IIa-lac"/>
    <property type="match status" value="1"/>
</dbReference>
<comment type="caution">
    <text evidence="8">The sequence shown here is derived from an EMBL/GenBank/DDBJ whole genome shotgun (WGS) entry which is preliminary data.</text>
</comment>
<sequence length="104" mass="11975">METETEQHIMGIILHSGEANKKAFAALGEVRKRNFEQARALIKEASKESVQAHKVQTKLMQQEADDQKLEMNLLVVHAQDHLMNSLLTIDLIEELIEVFYELHH</sequence>
<feature type="modified residue" description="Phosphohistidine; by HPr" evidence="7">
    <location>
        <position position="77"/>
    </location>
</feature>
<feature type="active site" description="Tele-phosphohistidine intermediate" evidence="5">
    <location>
        <position position="77"/>
    </location>
</feature>
<evidence type="ECO:0000313" key="9">
    <source>
        <dbReference type="Proteomes" id="UP000032534"/>
    </source>
</evidence>
<keyword evidence="3" id="KW-0808">Transferase</keyword>
<dbReference type="Gene3D" id="1.20.58.80">
    <property type="entry name" value="Phosphotransferase system, lactose/cellobiose-type IIA subunit"/>
    <property type="match status" value="1"/>
</dbReference>
<feature type="binding site" evidence="6">
    <location>
        <position position="80"/>
    </location>
    <ligand>
        <name>Mg(2+)</name>
        <dbReference type="ChEBI" id="CHEBI:18420"/>
        <note>ligand shared between all trimeric partners</note>
    </ligand>
</feature>
<keyword evidence="1" id="KW-0813">Transport</keyword>
<evidence type="ECO:0000256" key="1">
    <source>
        <dbReference type="ARBA" id="ARBA00022448"/>
    </source>
</evidence>
<gene>
    <name evidence="8" type="ORF">QD47_01850</name>
</gene>
<dbReference type="PANTHER" id="PTHR34382:SF7">
    <property type="entry name" value="PTS SYSTEM N,N'-DIACETYLCHITOBIOSE-SPECIFIC EIIA COMPONENT"/>
    <property type="match status" value="1"/>
</dbReference>
<dbReference type="InterPro" id="IPR003188">
    <property type="entry name" value="PTS_IIA_lac/cel"/>
</dbReference>